<evidence type="ECO:0000313" key="3">
    <source>
        <dbReference type="Proteomes" id="UP000032180"/>
    </source>
</evidence>
<evidence type="ECO:0000256" key="1">
    <source>
        <dbReference type="SAM" id="MobiDB-lite"/>
    </source>
</evidence>
<reference evidence="3" key="2">
    <citation type="submission" date="2013-12" db="EMBL/GenBank/DDBJ databases">
        <authorList>
            <person name="Yu Y."/>
            <person name="Lee S."/>
            <person name="de Baynast K."/>
            <person name="Wissotski M."/>
            <person name="Liu L."/>
            <person name="Talag J."/>
            <person name="Goicoechea J."/>
            <person name="Angelova A."/>
            <person name="Jetty R."/>
            <person name="Kudrna D."/>
            <person name="Golser W."/>
            <person name="Rivera L."/>
            <person name="Zhang J."/>
            <person name="Wing R."/>
        </authorList>
    </citation>
    <scope>NUCLEOTIDE SEQUENCE</scope>
</reference>
<dbReference type="EnsemblPlants" id="LPERR06G12530.1">
    <property type="protein sequence ID" value="LPERR06G12530.1"/>
    <property type="gene ID" value="LPERR06G12530"/>
</dbReference>
<keyword evidence="3" id="KW-1185">Reference proteome</keyword>
<feature type="region of interest" description="Disordered" evidence="1">
    <location>
        <begin position="1"/>
        <end position="31"/>
    </location>
</feature>
<accession>A0A0D9WQA8</accession>
<name>A0A0D9WQA8_9ORYZ</name>
<protein>
    <submittedName>
        <fullName evidence="2">Uncharacterized protein</fullName>
    </submittedName>
</protein>
<dbReference type="Gramene" id="LPERR06G12530.1">
    <property type="protein sequence ID" value="LPERR06G12530.1"/>
    <property type="gene ID" value="LPERR06G12530"/>
</dbReference>
<organism evidence="2 3">
    <name type="scientific">Leersia perrieri</name>
    <dbReference type="NCBI Taxonomy" id="77586"/>
    <lineage>
        <taxon>Eukaryota</taxon>
        <taxon>Viridiplantae</taxon>
        <taxon>Streptophyta</taxon>
        <taxon>Embryophyta</taxon>
        <taxon>Tracheophyta</taxon>
        <taxon>Spermatophyta</taxon>
        <taxon>Magnoliopsida</taxon>
        <taxon>Liliopsida</taxon>
        <taxon>Poales</taxon>
        <taxon>Poaceae</taxon>
        <taxon>BOP clade</taxon>
        <taxon>Oryzoideae</taxon>
        <taxon>Oryzeae</taxon>
        <taxon>Oryzinae</taxon>
        <taxon>Leersia</taxon>
    </lineage>
</organism>
<sequence length="76" mass="8600">MSSHAVFRDYQSRRLSPLQEGPRPSYMYTGPNDSLRTHIGSGFSWSESDHNILVRRTLGVTEEVLTLLPPDIIPLC</sequence>
<dbReference type="Proteomes" id="UP000032180">
    <property type="component" value="Chromosome 6"/>
</dbReference>
<proteinExistence type="predicted"/>
<feature type="compositionally biased region" description="Basic and acidic residues" evidence="1">
    <location>
        <begin position="1"/>
        <end position="12"/>
    </location>
</feature>
<reference evidence="2 3" key="1">
    <citation type="submission" date="2012-08" db="EMBL/GenBank/DDBJ databases">
        <title>Oryza genome evolution.</title>
        <authorList>
            <person name="Wing R.A."/>
        </authorList>
    </citation>
    <scope>NUCLEOTIDE SEQUENCE</scope>
</reference>
<evidence type="ECO:0000313" key="2">
    <source>
        <dbReference type="EnsemblPlants" id="LPERR06G12530.1"/>
    </source>
</evidence>
<dbReference type="HOGENOM" id="CLU_187924_0_0_1"/>
<reference evidence="2" key="3">
    <citation type="submission" date="2015-04" db="UniProtKB">
        <authorList>
            <consortium name="EnsemblPlants"/>
        </authorList>
    </citation>
    <scope>IDENTIFICATION</scope>
</reference>
<dbReference type="AlphaFoldDB" id="A0A0D9WQA8"/>